<protein>
    <submittedName>
        <fullName evidence="2">Siderophore-interacting protein</fullName>
    </submittedName>
</protein>
<reference evidence="2" key="2">
    <citation type="submission" date="2020-09" db="EMBL/GenBank/DDBJ databases">
        <authorList>
            <person name="Sun Q."/>
            <person name="Zhou Y."/>
        </authorList>
    </citation>
    <scope>NUCLEOTIDE SEQUENCE</scope>
    <source>
        <strain evidence="2">CGMCC 1.12827</strain>
    </source>
</reference>
<dbReference type="Pfam" id="PF04954">
    <property type="entry name" value="SIP"/>
    <property type="match status" value="1"/>
</dbReference>
<dbReference type="PANTHER" id="PTHR30157">
    <property type="entry name" value="FERRIC REDUCTASE, NADPH-DEPENDENT"/>
    <property type="match status" value="1"/>
</dbReference>
<evidence type="ECO:0000313" key="2">
    <source>
        <dbReference type="EMBL" id="GGB46213.1"/>
    </source>
</evidence>
<dbReference type="InterPro" id="IPR039261">
    <property type="entry name" value="FNR_nucleotide-bd"/>
</dbReference>
<dbReference type="Gene3D" id="3.40.50.80">
    <property type="entry name" value="Nucleotide-binding domain of ferredoxin-NADP reductase (FNR) module"/>
    <property type="match status" value="1"/>
</dbReference>
<dbReference type="EMBL" id="BMGC01000047">
    <property type="protein sequence ID" value="GGB46213.1"/>
    <property type="molecule type" value="Genomic_DNA"/>
</dbReference>
<dbReference type="Gene3D" id="2.40.30.10">
    <property type="entry name" value="Translation factors"/>
    <property type="match status" value="1"/>
</dbReference>
<keyword evidence="3" id="KW-1185">Reference proteome</keyword>
<dbReference type="Proteomes" id="UP000621454">
    <property type="component" value="Unassembled WGS sequence"/>
</dbReference>
<gene>
    <name evidence="2" type="ORF">GCM10011489_36960</name>
</gene>
<dbReference type="RefSeq" id="WP_188588621.1">
    <property type="nucleotide sequence ID" value="NZ_BMGC01000047.1"/>
</dbReference>
<name>A0A916X177_9ACTN</name>
<dbReference type="InterPro" id="IPR039374">
    <property type="entry name" value="SIP_fam"/>
</dbReference>
<comment type="caution">
    <text evidence="2">The sequence shown here is derived from an EMBL/GenBank/DDBJ whole genome shotgun (WGS) entry which is preliminary data.</text>
</comment>
<evidence type="ECO:0000259" key="1">
    <source>
        <dbReference type="PROSITE" id="PS51384"/>
    </source>
</evidence>
<dbReference type="Pfam" id="PF08021">
    <property type="entry name" value="FAD_binding_9"/>
    <property type="match status" value="1"/>
</dbReference>
<proteinExistence type="predicted"/>
<dbReference type="InterPro" id="IPR013113">
    <property type="entry name" value="SIP_FAD-bd"/>
</dbReference>
<dbReference type="AlphaFoldDB" id="A0A916X177"/>
<dbReference type="PANTHER" id="PTHR30157:SF0">
    <property type="entry name" value="NADPH-DEPENDENT FERRIC-CHELATE REDUCTASE"/>
    <property type="match status" value="1"/>
</dbReference>
<dbReference type="SUPFAM" id="SSF63380">
    <property type="entry name" value="Riboflavin synthase domain-like"/>
    <property type="match status" value="1"/>
</dbReference>
<evidence type="ECO:0000313" key="3">
    <source>
        <dbReference type="Proteomes" id="UP000621454"/>
    </source>
</evidence>
<organism evidence="2 3">
    <name type="scientific">Gordonia jinhuaensis</name>
    <dbReference type="NCBI Taxonomy" id="1517702"/>
    <lineage>
        <taxon>Bacteria</taxon>
        <taxon>Bacillati</taxon>
        <taxon>Actinomycetota</taxon>
        <taxon>Actinomycetes</taxon>
        <taxon>Mycobacteriales</taxon>
        <taxon>Gordoniaceae</taxon>
        <taxon>Gordonia</taxon>
    </lineage>
</organism>
<sequence>MNIPGIENQSTARVSKVEDLGERLRRITFAVDEFETLNRPGVPDEAVGIYFPDTVDPLDPSGLPQGRNYSIRAVEGSSVVIDFVLHDRGVATTWARGVAVGDEVALVMPRSWYEPPADAAWQLLVADLTGLPALARILEEADTDAELHVILEVDDKDSVNHLPHRDDVKVTVSAGTGNGHAQSVLGDLVAAFDVPSGRGYCWFAGEASESRSVRKHFRKNHGFGTDQLDVLGYWRVDAERYEKRYAEVSDEMYAVYQRAIDEGKSDRVARIEFDEALEELGL</sequence>
<dbReference type="GO" id="GO:0016491">
    <property type="term" value="F:oxidoreductase activity"/>
    <property type="evidence" value="ECO:0007669"/>
    <property type="project" value="InterPro"/>
</dbReference>
<dbReference type="InterPro" id="IPR007037">
    <property type="entry name" value="SIP_rossman_dom"/>
</dbReference>
<dbReference type="InterPro" id="IPR017938">
    <property type="entry name" value="Riboflavin_synthase-like_b-brl"/>
</dbReference>
<dbReference type="InterPro" id="IPR017927">
    <property type="entry name" value="FAD-bd_FR_type"/>
</dbReference>
<reference evidence="2" key="1">
    <citation type="journal article" date="2014" name="Int. J. Syst. Evol. Microbiol.">
        <title>Complete genome sequence of Corynebacterium casei LMG S-19264T (=DSM 44701T), isolated from a smear-ripened cheese.</title>
        <authorList>
            <consortium name="US DOE Joint Genome Institute (JGI-PGF)"/>
            <person name="Walter F."/>
            <person name="Albersmeier A."/>
            <person name="Kalinowski J."/>
            <person name="Ruckert C."/>
        </authorList>
    </citation>
    <scope>NUCLEOTIDE SEQUENCE</scope>
    <source>
        <strain evidence="2">CGMCC 1.12827</strain>
    </source>
</reference>
<feature type="domain" description="FAD-binding FR-type" evidence="1">
    <location>
        <begin position="7"/>
        <end position="116"/>
    </location>
</feature>
<accession>A0A916X177</accession>
<dbReference type="CDD" id="cd06193">
    <property type="entry name" value="siderophore_interacting"/>
    <property type="match status" value="1"/>
</dbReference>
<dbReference type="PROSITE" id="PS51384">
    <property type="entry name" value="FAD_FR"/>
    <property type="match status" value="1"/>
</dbReference>